<gene>
    <name evidence="2" type="ORF">DDZ16_07525</name>
</gene>
<dbReference type="Proteomes" id="UP000244956">
    <property type="component" value="Unassembled WGS sequence"/>
</dbReference>
<reference evidence="2 3" key="1">
    <citation type="submission" date="2018-05" db="EMBL/GenBank/DDBJ databases">
        <title>Marinilabilia rubrum sp. nov., isolated from saltern sediment.</title>
        <authorList>
            <person name="Zhang R."/>
        </authorList>
    </citation>
    <scope>NUCLEOTIDE SEQUENCE [LARGE SCALE GENOMIC DNA]</scope>
    <source>
        <strain evidence="2 3">WTE16</strain>
    </source>
</reference>
<evidence type="ECO:0000313" key="2">
    <source>
        <dbReference type="EMBL" id="PWE00193.1"/>
    </source>
</evidence>
<dbReference type="AlphaFoldDB" id="A0A2U2BAX8"/>
<feature type="transmembrane region" description="Helical" evidence="1">
    <location>
        <begin position="20"/>
        <end position="38"/>
    </location>
</feature>
<proteinExistence type="predicted"/>
<sequence>MKAMMKNSPPLQTLNDSKKIYFGQLCLVFIIYCSLLCIHRLKGIKIWDKTIRTLLRVILTSEMYRITSAAVVETVAAKVVILLNAVAAVSVTASKAIYIKDA</sequence>
<evidence type="ECO:0000313" key="3">
    <source>
        <dbReference type="Proteomes" id="UP000244956"/>
    </source>
</evidence>
<organism evidence="2 3">
    <name type="scientific">Marinilabilia rubra</name>
    <dbReference type="NCBI Taxonomy" id="2162893"/>
    <lineage>
        <taxon>Bacteria</taxon>
        <taxon>Pseudomonadati</taxon>
        <taxon>Bacteroidota</taxon>
        <taxon>Bacteroidia</taxon>
        <taxon>Marinilabiliales</taxon>
        <taxon>Marinilabiliaceae</taxon>
        <taxon>Marinilabilia</taxon>
    </lineage>
</organism>
<name>A0A2U2BAX8_9BACT</name>
<comment type="caution">
    <text evidence="2">The sequence shown here is derived from an EMBL/GenBank/DDBJ whole genome shotgun (WGS) entry which is preliminary data.</text>
</comment>
<keyword evidence="1" id="KW-1133">Transmembrane helix</keyword>
<accession>A0A2U2BAX8</accession>
<keyword evidence="1" id="KW-0812">Transmembrane</keyword>
<protein>
    <submittedName>
        <fullName evidence="2">Uncharacterized protein</fullName>
    </submittedName>
</protein>
<keyword evidence="3" id="KW-1185">Reference proteome</keyword>
<keyword evidence="1" id="KW-0472">Membrane</keyword>
<evidence type="ECO:0000256" key="1">
    <source>
        <dbReference type="SAM" id="Phobius"/>
    </source>
</evidence>
<dbReference type="EMBL" id="QEWP01000004">
    <property type="protein sequence ID" value="PWE00193.1"/>
    <property type="molecule type" value="Genomic_DNA"/>
</dbReference>